<gene>
    <name evidence="2" type="ORF">PMAYCL1PPCAC_21782</name>
</gene>
<comment type="caution">
    <text evidence="2">The sequence shown here is derived from an EMBL/GenBank/DDBJ whole genome shotgun (WGS) entry which is preliminary data.</text>
</comment>
<evidence type="ECO:0000313" key="3">
    <source>
        <dbReference type="Proteomes" id="UP001328107"/>
    </source>
</evidence>
<reference evidence="3" key="1">
    <citation type="submission" date="2022-10" db="EMBL/GenBank/DDBJ databases">
        <title>Genome assembly of Pristionchus species.</title>
        <authorList>
            <person name="Yoshida K."/>
            <person name="Sommer R.J."/>
        </authorList>
    </citation>
    <scope>NUCLEOTIDE SEQUENCE [LARGE SCALE GENOMIC DNA]</scope>
    <source>
        <strain evidence="3">RS5460</strain>
    </source>
</reference>
<dbReference type="Proteomes" id="UP001328107">
    <property type="component" value="Unassembled WGS sequence"/>
</dbReference>
<protein>
    <submittedName>
        <fullName evidence="2">Uncharacterized protein</fullName>
    </submittedName>
</protein>
<evidence type="ECO:0000313" key="2">
    <source>
        <dbReference type="EMBL" id="GMR51587.1"/>
    </source>
</evidence>
<dbReference type="EMBL" id="BTRK01000005">
    <property type="protein sequence ID" value="GMR51587.1"/>
    <property type="molecule type" value="Genomic_DNA"/>
</dbReference>
<feature type="non-terminal residue" evidence="2">
    <location>
        <position position="1"/>
    </location>
</feature>
<dbReference type="AlphaFoldDB" id="A0AAN5CVZ2"/>
<feature type="region of interest" description="Disordered" evidence="1">
    <location>
        <begin position="1"/>
        <end position="53"/>
    </location>
</feature>
<accession>A0AAN5CVZ2</accession>
<evidence type="ECO:0000256" key="1">
    <source>
        <dbReference type="SAM" id="MobiDB-lite"/>
    </source>
</evidence>
<sequence length="129" mass="13999">DGNGDDDNGDDDNGDNSHNDDNNQPKLSEYACADLQNDQHSRPSSSRLGMSATDKLEYNQNAQEFRITDASSSLLDKSATSNLKPLYGALSSADVRVAVDGEASFHGQRVQGRAFDAPADLLYSEYTQH</sequence>
<name>A0AAN5CVZ2_9BILA</name>
<feature type="non-terminal residue" evidence="2">
    <location>
        <position position="129"/>
    </location>
</feature>
<proteinExistence type="predicted"/>
<feature type="compositionally biased region" description="Polar residues" evidence="1">
    <location>
        <begin position="36"/>
        <end position="48"/>
    </location>
</feature>
<keyword evidence="3" id="KW-1185">Reference proteome</keyword>
<feature type="compositionally biased region" description="Acidic residues" evidence="1">
    <location>
        <begin position="1"/>
        <end position="14"/>
    </location>
</feature>
<organism evidence="2 3">
    <name type="scientific">Pristionchus mayeri</name>
    <dbReference type="NCBI Taxonomy" id="1317129"/>
    <lineage>
        <taxon>Eukaryota</taxon>
        <taxon>Metazoa</taxon>
        <taxon>Ecdysozoa</taxon>
        <taxon>Nematoda</taxon>
        <taxon>Chromadorea</taxon>
        <taxon>Rhabditida</taxon>
        <taxon>Rhabditina</taxon>
        <taxon>Diplogasteromorpha</taxon>
        <taxon>Diplogasteroidea</taxon>
        <taxon>Neodiplogasteridae</taxon>
        <taxon>Pristionchus</taxon>
    </lineage>
</organism>